<accession>A0AAV7SMS9</accession>
<gene>
    <name evidence="1" type="ORF">NDU88_005758</name>
</gene>
<evidence type="ECO:0000313" key="1">
    <source>
        <dbReference type="EMBL" id="KAJ1165330.1"/>
    </source>
</evidence>
<proteinExistence type="predicted"/>
<dbReference type="EMBL" id="JANPWB010000008">
    <property type="protein sequence ID" value="KAJ1165330.1"/>
    <property type="molecule type" value="Genomic_DNA"/>
</dbReference>
<name>A0AAV7SMS9_PLEWA</name>
<dbReference type="AlphaFoldDB" id="A0AAV7SMS9"/>
<comment type="caution">
    <text evidence="1">The sequence shown here is derived from an EMBL/GenBank/DDBJ whole genome shotgun (WGS) entry which is preliminary data.</text>
</comment>
<sequence>MLKATCPVHCPSTSGISLVPPGPQSCPWSRGTPIPSEASAVRVGATAAPRACSGSRVDAVYSWSSPRSVPGRLIRLHSVPGGGTAPALRLGTGSYPQEADRAACKATKTRTGLQSPRGLLMAADAMPTRGGRTIGHPGVDEAVFHQACSVAPSGPLTSFSVSAIRSGGSAALVRGAAAPGRHAPAATPGLNSYGCVSPAAARLVGSPGSQVVGGSR</sequence>
<reference evidence="1" key="1">
    <citation type="journal article" date="2022" name="bioRxiv">
        <title>Sequencing and chromosome-scale assembly of the giantPleurodeles waltlgenome.</title>
        <authorList>
            <person name="Brown T."/>
            <person name="Elewa A."/>
            <person name="Iarovenko S."/>
            <person name="Subramanian E."/>
            <person name="Araus A.J."/>
            <person name="Petzold A."/>
            <person name="Susuki M."/>
            <person name="Suzuki K.-i.T."/>
            <person name="Hayashi T."/>
            <person name="Toyoda A."/>
            <person name="Oliveira C."/>
            <person name="Osipova E."/>
            <person name="Leigh N.D."/>
            <person name="Simon A."/>
            <person name="Yun M.H."/>
        </authorList>
    </citation>
    <scope>NUCLEOTIDE SEQUENCE</scope>
    <source>
        <strain evidence="1">20211129_DDA</strain>
        <tissue evidence="1">Liver</tissue>
    </source>
</reference>
<dbReference type="Proteomes" id="UP001066276">
    <property type="component" value="Chromosome 4_2"/>
</dbReference>
<keyword evidence="2" id="KW-1185">Reference proteome</keyword>
<protein>
    <submittedName>
        <fullName evidence="1">Uncharacterized protein</fullName>
    </submittedName>
</protein>
<organism evidence="1 2">
    <name type="scientific">Pleurodeles waltl</name>
    <name type="common">Iberian ribbed newt</name>
    <dbReference type="NCBI Taxonomy" id="8319"/>
    <lineage>
        <taxon>Eukaryota</taxon>
        <taxon>Metazoa</taxon>
        <taxon>Chordata</taxon>
        <taxon>Craniata</taxon>
        <taxon>Vertebrata</taxon>
        <taxon>Euteleostomi</taxon>
        <taxon>Amphibia</taxon>
        <taxon>Batrachia</taxon>
        <taxon>Caudata</taxon>
        <taxon>Salamandroidea</taxon>
        <taxon>Salamandridae</taxon>
        <taxon>Pleurodelinae</taxon>
        <taxon>Pleurodeles</taxon>
    </lineage>
</organism>
<evidence type="ECO:0000313" key="2">
    <source>
        <dbReference type="Proteomes" id="UP001066276"/>
    </source>
</evidence>